<dbReference type="EMBL" id="HE964772">
    <property type="protein sequence ID" value="CCJ35874.1"/>
    <property type="molecule type" value="Genomic_DNA"/>
</dbReference>
<keyword evidence="1" id="KW-0378">Hydrolase</keyword>
<dbReference type="AlphaFoldDB" id="I7LM27"/>
<dbReference type="CDD" id="cd00840">
    <property type="entry name" value="MPP_Mre11_N"/>
    <property type="match status" value="1"/>
</dbReference>
<dbReference type="RefSeq" id="WP_014866850.1">
    <property type="nucleotide sequence ID" value="NC_018227.2"/>
</dbReference>
<proteinExistence type="predicted"/>
<dbReference type="Proteomes" id="UP000009007">
    <property type="component" value="Chromosome I"/>
</dbReference>
<dbReference type="STRING" id="1201294.BN140_0951"/>
<reference evidence="4" key="1">
    <citation type="journal article" date="2012" name="J. Bacteriol.">
        <title>Complete genome sequence of the hydrogenotrophic, methanogenic archaeon Methanoculleus bourgensis strain MS2T, isolated from a sewage sludge digester.</title>
        <authorList>
            <person name="Maus I."/>
            <person name="Wibberg D."/>
            <person name="Stantscheff R."/>
            <person name="Eikmeyer F.G."/>
            <person name="Seffner A."/>
            <person name="Boelter J."/>
            <person name="Szczepanowski R."/>
            <person name="Blom J."/>
            <person name="Jaenicke S."/>
            <person name="Konig H."/>
            <person name="Puhler A."/>
            <person name="Schluter A."/>
        </authorList>
    </citation>
    <scope>NUCLEOTIDE SEQUENCE [LARGE SCALE GENOMIC DNA]</scope>
    <source>
        <strain evidence="4">ATCC 43281 / DSM 3045 / OCM 15 / MS2</strain>
    </source>
</reference>
<gene>
    <name evidence="3" type="primary">sbcD</name>
    <name evidence="3" type="ordered locus">BN140_0951</name>
</gene>
<feature type="domain" description="Calcineurin-like phosphoesterase" evidence="2">
    <location>
        <begin position="3"/>
        <end position="112"/>
    </location>
</feature>
<evidence type="ECO:0000313" key="4">
    <source>
        <dbReference type="Proteomes" id="UP000009007"/>
    </source>
</evidence>
<dbReference type="KEGG" id="mbg:BN140_0951"/>
<dbReference type="GeneID" id="13355488"/>
<keyword evidence="4" id="KW-1185">Reference proteome</keyword>
<dbReference type="InterPro" id="IPR041796">
    <property type="entry name" value="Mre11_N"/>
</dbReference>
<accession>I7LM27</accession>
<evidence type="ECO:0000259" key="2">
    <source>
        <dbReference type="Pfam" id="PF00149"/>
    </source>
</evidence>
<evidence type="ECO:0000313" key="3">
    <source>
        <dbReference type="EMBL" id="CCJ35874.1"/>
    </source>
</evidence>
<dbReference type="BioCyc" id="MBOU1201294:BN140_RS04795-MONOMER"/>
<dbReference type="SUPFAM" id="SSF56300">
    <property type="entry name" value="Metallo-dependent phosphatases"/>
    <property type="match status" value="1"/>
</dbReference>
<name>I7LM27_METBM</name>
<dbReference type="HOGENOM" id="CLU_026621_1_0_2"/>
<dbReference type="InterPro" id="IPR029052">
    <property type="entry name" value="Metallo-depent_PP-like"/>
</dbReference>
<dbReference type="InterPro" id="IPR004843">
    <property type="entry name" value="Calcineurin-like_PHP"/>
</dbReference>
<dbReference type="Gene3D" id="3.60.21.10">
    <property type="match status" value="1"/>
</dbReference>
<dbReference type="InterPro" id="IPR050535">
    <property type="entry name" value="DNA_Repair-Maintenance_Comp"/>
</dbReference>
<dbReference type="Pfam" id="PF00149">
    <property type="entry name" value="Metallophos"/>
    <property type="match status" value="1"/>
</dbReference>
<evidence type="ECO:0000256" key="1">
    <source>
        <dbReference type="ARBA" id="ARBA00022801"/>
    </source>
</evidence>
<protein>
    <submittedName>
        <fullName evidence="3">Metallophosphoesterase</fullName>
    </submittedName>
</protein>
<dbReference type="GO" id="GO:0016787">
    <property type="term" value="F:hydrolase activity"/>
    <property type="evidence" value="ECO:0007669"/>
    <property type="project" value="UniProtKB-KW"/>
</dbReference>
<organism evidence="3 4">
    <name type="scientific">Methanoculleus bourgensis (strain ATCC 43281 / DSM 3045 / OCM 15 / MS2)</name>
    <name type="common">Methanogenium bourgense</name>
    <dbReference type="NCBI Taxonomy" id="1201294"/>
    <lineage>
        <taxon>Archaea</taxon>
        <taxon>Methanobacteriati</taxon>
        <taxon>Methanobacteriota</taxon>
        <taxon>Stenosarchaea group</taxon>
        <taxon>Methanomicrobia</taxon>
        <taxon>Methanomicrobiales</taxon>
        <taxon>Methanomicrobiaceae</taxon>
        <taxon>Methanoculleus</taxon>
    </lineage>
</organism>
<dbReference type="PATRIC" id="fig|1201294.9.peg.1052"/>
<dbReference type="PANTHER" id="PTHR30337">
    <property type="entry name" value="COMPONENT OF ATP-DEPENDENT DSDNA EXONUCLEASE"/>
    <property type="match status" value="1"/>
</dbReference>
<sequence length="377" mass="41801">MVRFLHTADWQIGMKAAHAGEKAKVVRQKRFDAASRIVELAEEKDVDFVILAGDTFEDHNVGDVAVKRTVDILNRLGPTPVYVLPGNHDPMVPGGIWDRDSWKRIDPHVTLLREQQEYRHSDDVALYACPLAQKQSSLDPTARIPRREDGDNRIRIGVAHGSLNILPDHVNFPIAADRPEQSGLDYLALGDWHSRGIYGRAVYPGTMEPTSFSEKDSGNVLIVEIEEAHAEPQIEVCPVNSLTWVGITPEISTVDDVEMLDRTIRDLGPLASVLLKISPDISGCTDSRALQRLETLREEVRESAFFLEWIDPVHQPVISGGADRIPDGILYEVDEALATILDGRIPEGPGHQFADQDPEVVLAARLLLHRLAGVRSA</sequence>